<gene>
    <name evidence="1" type="ORF">CYMTET_16493</name>
</gene>
<reference evidence="1 2" key="1">
    <citation type="journal article" date="2015" name="Genome Biol. Evol.">
        <title>Comparative Genomics of a Bacterivorous Green Alga Reveals Evolutionary Causalities and Consequences of Phago-Mixotrophic Mode of Nutrition.</title>
        <authorList>
            <person name="Burns J.A."/>
            <person name="Paasch A."/>
            <person name="Narechania A."/>
            <person name="Kim E."/>
        </authorList>
    </citation>
    <scope>NUCLEOTIDE SEQUENCE [LARGE SCALE GENOMIC DNA]</scope>
    <source>
        <strain evidence="1 2">PLY_AMNH</strain>
    </source>
</reference>
<organism evidence="1 2">
    <name type="scientific">Cymbomonas tetramitiformis</name>
    <dbReference type="NCBI Taxonomy" id="36881"/>
    <lineage>
        <taxon>Eukaryota</taxon>
        <taxon>Viridiplantae</taxon>
        <taxon>Chlorophyta</taxon>
        <taxon>Pyramimonadophyceae</taxon>
        <taxon>Pyramimonadales</taxon>
        <taxon>Pyramimonadaceae</taxon>
        <taxon>Cymbomonas</taxon>
    </lineage>
</organism>
<dbReference type="AlphaFoldDB" id="A0AAE0L889"/>
<keyword evidence="2" id="KW-1185">Reference proteome</keyword>
<name>A0AAE0L889_9CHLO</name>
<accession>A0AAE0L889</accession>
<evidence type="ECO:0000313" key="2">
    <source>
        <dbReference type="Proteomes" id="UP001190700"/>
    </source>
</evidence>
<evidence type="ECO:0000313" key="1">
    <source>
        <dbReference type="EMBL" id="KAK3275375.1"/>
    </source>
</evidence>
<comment type="caution">
    <text evidence="1">The sequence shown here is derived from an EMBL/GenBank/DDBJ whole genome shotgun (WGS) entry which is preliminary data.</text>
</comment>
<dbReference type="EMBL" id="LGRX02007262">
    <property type="protein sequence ID" value="KAK3275375.1"/>
    <property type="molecule type" value="Genomic_DNA"/>
</dbReference>
<protein>
    <submittedName>
        <fullName evidence="1">Uncharacterized protein</fullName>
    </submittedName>
</protein>
<proteinExistence type="predicted"/>
<sequence length="78" mass="8754">MQMVHADVLKRLPTKHSDELDAIVDWLTTDHANSNFSNQADHVASKDDNAVLKDPLLVALEDLEQERTKIGSSTFLRP</sequence>
<dbReference type="Proteomes" id="UP001190700">
    <property type="component" value="Unassembled WGS sequence"/>
</dbReference>